<keyword evidence="1" id="KW-0238">DNA-binding</keyword>
<gene>
    <name evidence="3" type="ORF">IAC10_08185</name>
</gene>
<evidence type="ECO:0000313" key="3">
    <source>
        <dbReference type="EMBL" id="HIS36592.1"/>
    </source>
</evidence>
<dbReference type="PANTHER" id="PTHR46797">
    <property type="entry name" value="HTH-TYPE TRANSCRIPTIONAL REGULATOR"/>
    <property type="match status" value="1"/>
</dbReference>
<reference evidence="3" key="1">
    <citation type="submission" date="2020-10" db="EMBL/GenBank/DDBJ databases">
        <authorList>
            <person name="Gilroy R."/>
        </authorList>
    </citation>
    <scope>NUCLEOTIDE SEQUENCE</scope>
    <source>
        <strain evidence="3">6276</strain>
    </source>
</reference>
<dbReference type="Pfam" id="PF13560">
    <property type="entry name" value="HTH_31"/>
    <property type="match status" value="1"/>
</dbReference>
<dbReference type="CDD" id="cd00093">
    <property type="entry name" value="HTH_XRE"/>
    <property type="match status" value="1"/>
</dbReference>
<proteinExistence type="predicted"/>
<accession>A0A9D1F042</accession>
<dbReference type="GO" id="GO:0003700">
    <property type="term" value="F:DNA-binding transcription factor activity"/>
    <property type="evidence" value="ECO:0007669"/>
    <property type="project" value="TreeGrafter"/>
</dbReference>
<reference evidence="3" key="2">
    <citation type="journal article" date="2021" name="PeerJ">
        <title>Extensive microbial diversity within the chicken gut microbiome revealed by metagenomics and culture.</title>
        <authorList>
            <person name="Gilroy R."/>
            <person name="Ravi A."/>
            <person name="Getino M."/>
            <person name="Pursley I."/>
            <person name="Horton D.L."/>
            <person name="Alikhan N.F."/>
            <person name="Baker D."/>
            <person name="Gharbi K."/>
            <person name="Hall N."/>
            <person name="Watson M."/>
            <person name="Adriaenssens E.M."/>
            <person name="Foster-Nyarko E."/>
            <person name="Jarju S."/>
            <person name="Secka A."/>
            <person name="Antonio M."/>
            <person name="Oren A."/>
            <person name="Chaudhuri R.R."/>
            <person name="La Ragione R."/>
            <person name="Hildebrand F."/>
            <person name="Pallen M.J."/>
        </authorList>
    </citation>
    <scope>NUCLEOTIDE SEQUENCE</scope>
    <source>
        <strain evidence="3">6276</strain>
    </source>
</reference>
<dbReference type="PANTHER" id="PTHR46797:SF20">
    <property type="entry name" value="BLR4304 PROTEIN"/>
    <property type="match status" value="1"/>
</dbReference>
<evidence type="ECO:0000259" key="2">
    <source>
        <dbReference type="PROSITE" id="PS50943"/>
    </source>
</evidence>
<dbReference type="Proteomes" id="UP000823928">
    <property type="component" value="Unassembled WGS sequence"/>
</dbReference>
<dbReference type="Gene3D" id="1.10.260.40">
    <property type="entry name" value="lambda repressor-like DNA-binding domains"/>
    <property type="match status" value="1"/>
</dbReference>
<dbReference type="GO" id="GO:0003677">
    <property type="term" value="F:DNA binding"/>
    <property type="evidence" value="ECO:0007669"/>
    <property type="project" value="UniProtKB-KW"/>
</dbReference>
<sequence length="73" mass="8420">MQQGDKNELQKLGQRIRSLRKSKKYTLTEICYKNGLEPSTFSRIEQAIVEPKYLTLLKIASAFNMTVSELLNL</sequence>
<dbReference type="EMBL" id="DVIU01000162">
    <property type="protein sequence ID" value="HIS36592.1"/>
    <property type="molecule type" value="Genomic_DNA"/>
</dbReference>
<organism evidence="3 4">
    <name type="scientific">Candidatus Scatousia excrementigallinarum</name>
    <dbReference type="NCBI Taxonomy" id="2840935"/>
    <lineage>
        <taxon>Bacteria</taxon>
        <taxon>Candidatus Scatousia</taxon>
    </lineage>
</organism>
<dbReference type="GO" id="GO:0005829">
    <property type="term" value="C:cytosol"/>
    <property type="evidence" value="ECO:0007669"/>
    <property type="project" value="TreeGrafter"/>
</dbReference>
<evidence type="ECO:0000313" key="4">
    <source>
        <dbReference type="Proteomes" id="UP000823928"/>
    </source>
</evidence>
<dbReference type="SUPFAM" id="SSF47413">
    <property type="entry name" value="lambda repressor-like DNA-binding domains"/>
    <property type="match status" value="1"/>
</dbReference>
<evidence type="ECO:0000256" key="1">
    <source>
        <dbReference type="ARBA" id="ARBA00023125"/>
    </source>
</evidence>
<comment type="caution">
    <text evidence="3">The sequence shown here is derived from an EMBL/GenBank/DDBJ whole genome shotgun (WGS) entry which is preliminary data.</text>
</comment>
<feature type="domain" description="HTH cro/C1-type" evidence="2">
    <location>
        <begin position="16"/>
        <end position="70"/>
    </location>
</feature>
<dbReference type="InterPro" id="IPR050807">
    <property type="entry name" value="TransReg_Diox_bact_type"/>
</dbReference>
<protein>
    <submittedName>
        <fullName evidence="3">Helix-turn-helix transcriptional regulator</fullName>
    </submittedName>
</protein>
<dbReference type="AlphaFoldDB" id="A0A9D1F042"/>
<dbReference type="PROSITE" id="PS50943">
    <property type="entry name" value="HTH_CROC1"/>
    <property type="match status" value="1"/>
</dbReference>
<dbReference type="InterPro" id="IPR001387">
    <property type="entry name" value="Cro/C1-type_HTH"/>
</dbReference>
<name>A0A9D1F042_9BACT</name>
<dbReference type="SMART" id="SM00530">
    <property type="entry name" value="HTH_XRE"/>
    <property type="match status" value="1"/>
</dbReference>
<dbReference type="InterPro" id="IPR010982">
    <property type="entry name" value="Lambda_DNA-bd_dom_sf"/>
</dbReference>